<dbReference type="NCBIfam" id="NF003814">
    <property type="entry name" value="PRK05406.1-3"/>
    <property type="match status" value="1"/>
</dbReference>
<name>A0ABV9Z0N5_9HYPH</name>
<dbReference type="SUPFAM" id="SSF88713">
    <property type="entry name" value="Glycoside hydrolase/deacetylase"/>
    <property type="match status" value="1"/>
</dbReference>
<dbReference type="Proteomes" id="UP001595796">
    <property type="component" value="Unassembled WGS sequence"/>
</dbReference>
<keyword evidence="1" id="KW-0378">Hydrolase</keyword>
<dbReference type="Gene3D" id="3.20.20.370">
    <property type="entry name" value="Glycoside hydrolase/deacetylase"/>
    <property type="match status" value="1"/>
</dbReference>
<organism evidence="1 2">
    <name type="scientific">Flaviflagellibacter deserti</name>
    <dbReference type="NCBI Taxonomy" id="2267266"/>
    <lineage>
        <taxon>Bacteria</taxon>
        <taxon>Pseudomonadati</taxon>
        <taxon>Pseudomonadota</taxon>
        <taxon>Alphaproteobacteria</taxon>
        <taxon>Hyphomicrobiales</taxon>
        <taxon>Flaviflagellibacter</taxon>
    </lineage>
</organism>
<reference evidence="2" key="1">
    <citation type="journal article" date="2019" name="Int. J. Syst. Evol. Microbiol.">
        <title>The Global Catalogue of Microorganisms (GCM) 10K type strain sequencing project: providing services to taxonomists for standard genome sequencing and annotation.</title>
        <authorList>
            <consortium name="The Broad Institute Genomics Platform"/>
            <consortium name="The Broad Institute Genome Sequencing Center for Infectious Disease"/>
            <person name="Wu L."/>
            <person name="Ma J."/>
        </authorList>
    </citation>
    <scope>NUCLEOTIDE SEQUENCE [LARGE SCALE GENOMIC DNA]</scope>
    <source>
        <strain evidence="2">CGMCC 1.16444</strain>
    </source>
</reference>
<keyword evidence="2" id="KW-1185">Reference proteome</keyword>
<dbReference type="InterPro" id="IPR005501">
    <property type="entry name" value="LamB/YcsF/PxpA-like"/>
</dbReference>
<accession>A0ABV9Z0N5</accession>
<evidence type="ECO:0000313" key="2">
    <source>
        <dbReference type="Proteomes" id="UP001595796"/>
    </source>
</evidence>
<proteinExistence type="predicted"/>
<gene>
    <name evidence="1" type="ORF">ACFPFW_06590</name>
</gene>
<sequence length="267" mass="28362">MARRIDINADLGEGYGTDEAMLGLVSSANIACGFHAGDAYTMRAVSRWAAERNVAVGAHPSFDDLGGFGRTFIQMSMHELESLVAYQIGSMAEAAADAEVPLVHVKAHGALYNAAARDLDHAMAIGRAIKAVDRNLIYLGLAGSRMGQAAEMLGLQFASEAFADRHYGDDGTLLLRTVNGSVISDPEVVAERVTRMVQDNEVISASGKRLAISFDSFCVHGDEPTAVVVARAVRRAIEDGGFEVAPLVDAVRDRPAALPADEARFTA</sequence>
<dbReference type="InterPro" id="IPR011330">
    <property type="entry name" value="Glyco_hydro/deAcase_b/a-brl"/>
</dbReference>
<dbReference type="PANTHER" id="PTHR30292:SF0">
    <property type="entry name" value="5-OXOPROLINASE SUBUNIT A"/>
    <property type="match status" value="1"/>
</dbReference>
<dbReference type="EC" id="3.5.2.9" evidence="1"/>
<evidence type="ECO:0000313" key="1">
    <source>
        <dbReference type="EMBL" id="MFC5067682.1"/>
    </source>
</evidence>
<protein>
    <submittedName>
        <fullName evidence="1">5-oxoprolinase subunit PxpA</fullName>
        <ecNumber evidence="1">3.5.2.9</ecNumber>
    </submittedName>
</protein>
<dbReference type="EMBL" id="JBHSJF010000005">
    <property type="protein sequence ID" value="MFC5067682.1"/>
    <property type="molecule type" value="Genomic_DNA"/>
</dbReference>
<dbReference type="RefSeq" id="WP_114958137.1">
    <property type="nucleotide sequence ID" value="NZ_JBHSJF010000005.1"/>
</dbReference>
<dbReference type="CDD" id="cd10787">
    <property type="entry name" value="LamB_YcsF_like"/>
    <property type="match status" value="1"/>
</dbReference>
<dbReference type="GO" id="GO:0017168">
    <property type="term" value="F:5-oxoprolinase (ATP-hydrolyzing) activity"/>
    <property type="evidence" value="ECO:0007669"/>
    <property type="project" value="UniProtKB-EC"/>
</dbReference>
<dbReference type="Pfam" id="PF03746">
    <property type="entry name" value="LamB_YcsF"/>
    <property type="match status" value="1"/>
</dbReference>
<comment type="caution">
    <text evidence="1">The sequence shown here is derived from an EMBL/GenBank/DDBJ whole genome shotgun (WGS) entry which is preliminary data.</text>
</comment>
<dbReference type="PANTHER" id="PTHR30292">
    <property type="entry name" value="UNCHARACTERIZED PROTEIN YBGL-RELATED"/>
    <property type="match status" value="1"/>
</dbReference>